<evidence type="ECO:0000313" key="1">
    <source>
        <dbReference type="EMBL" id="MFD1103675.1"/>
    </source>
</evidence>
<reference evidence="2" key="1">
    <citation type="journal article" date="2019" name="Int. J. Syst. Evol. Microbiol.">
        <title>The Global Catalogue of Microorganisms (GCM) 10K type strain sequencing project: providing services to taxonomists for standard genome sequencing and annotation.</title>
        <authorList>
            <consortium name="The Broad Institute Genomics Platform"/>
            <consortium name="The Broad Institute Genome Sequencing Center for Infectious Disease"/>
            <person name="Wu L."/>
            <person name="Ma J."/>
        </authorList>
    </citation>
    <scope>NUCLEOTIDE SEQUENCE [LARGE SCALE GENOMIC DNA]</scope>
    <source>
        <strain evidence="2">CCUG 54329</strain>
    </source>
</reference>
<protein>
    <recommendedName>
        <fullName evidence="3">Ribbon-helix-helix protein, CopG family</fullName>
    </recommendedName>
</protein>
<gene>
    <name evidence="1" type="ORF">ACFQ24_01920</name>
</gene>
<sequence>MMALSPNKSIASSPQTLTVGARMTLDEVEKIDAAARAAHLDRSAYIRRVLKGRAIRFYPMEMLLAEAVALFCTMRISVELGRPDGLADAFDRLDALLDRLCVLSMEEPRP</sequence>
<evidence type="ECO:0000313" key="2">
    <source>
        <dbReference type="Proteomes" id="UP001597203"/>
    </source>
</evidence>
<organism evidence="1 2">
    <name type="scientific">Sphingobium olei</name>
    <dbReference type="NCBI Taxonomy" id="420955"/>
    <lineage>
        <taxon>Bacteria</taxon>
        <taxon>Pseudomonadati</taxon>
        <taxon>Pseudomonadota</taxon>
        <taxon>Alphaproteobacteria</taxon>
        <taxon>Sphingomonadales</taxon>
        <taxon>Sphingomonadaceae</taxon>
        <taxon>Sphingobium</taxon>
    </lineage>
</organism>
<dbReference type="InterPro" id="IPR053842">
    <property type="entry name" value="NikA-like"/>
</dbReference>
<name>A0ABW3NY33_9SPHN</name>
<evidence type="ECO:0008006" key="3">
    <source>
        <dbReference type="Google" id="ProtNLM"/>
    </source>
</evidence>
<accession>A0ABW3NY33</accession>
<dbReference type="RefSeq" id="WP_429614823.1">
    <property type="nucleotide sequence ID" value="NZ_JBNPXT010000004.1"/>
</dbReference>
<proteinExistence type="predicted"/>
<dbReference type="Proteomes" id="UP001597203">
    <property type="component" value="Unassembled WGS sequence"/>
</dbReference>
<keyword evidence="2" id="KW-1185">Reference proteome</keyword>
<comment type="caution">
    <text evidence="1">The sequence shown here is derived from an EMBL/GenBank/DDBJ whole genome shotgun (WGS) entry which is preliminary data.</text>
</comment>
<dbReference type="EMBL" id="JBHTLS010000009">
    <property type="protein sequence ID" value="MFD1103675.1"/>
    <property type="molecule type" value="Genomic_DNA"/>
</dbReference>
<dbReference type="Pfam" id="PF21983">
    <property type="entry name" value="NikA-like"/>
    <property type="match status" value="1"/>
</dbReference>